<dbReference type="Gene3D" id="3.10.129.10">
    <property type="entry name" value="Hotdog Thioesterase"/>
    <property type="match status" value="1"/>
</dbReference>
<evidence type="ECO:0008006" key="4">
    <source>
        <dbReference type="Google" id="ProtNLM"/>
    </source>
</evidence>
<gene>
    <name evidence="2" type="ORF">N479_21340</name>
</gene>
<evidence type="ECO:0000313" key="3">
    <source>
        <dbReference type="Proteomes" id="UP000033434"/>
    </source>
</evidence>
<accession>A0A0F6A6D4</accession>
<proteinExistence type="predicted"/>
<comment type="caution">
    <text evidence="2">The sequence shown here is derived from an EMBL/GenBank/DDBJ whole genome shotgun (WGS) entry which is preliminary data.</text>
</comment>
<evidence type="ECO:0000313" key="2">
    <source>
        <dbReference type="EMBL" id="KKE81777.1"/>
    </source>
</evidence>
<evidence type="ECO:0000256" key="1">
    <source>
        <dbReference type="ARBA" id="ARBA00023239"/>
    </source>
</evidence>
<dbReference type="PATRIC" id="fig|1129367.4.peg.4434"/>
<dbReference type="AlphaFoldDB" id="A0A0F6A6D4"/>
<dbReference type="EMBL" id="AUXW01000177">
    <property type="protein sequence ID" value="KKE81777.1"/>
    <property type="molecule type" value="Genomic_DNA"/>
</dbReference>
<reference evidence="2 3" key="1">
    <citation type="journal article" date="2015" name="BMC Genomics">
        <title>Genome mining reveals unlocked bioactive potential of marine Gram-negative bacteria.</title>
        <authorList>
            <person name="Machado H."/>
            <person name="Sonnenschein E.C."/>
            <person name="Melchiorsen J."/>
            <person name="Gram L."/>
        </authorList>
    </citation>
    <scope>NUCLEOTIDE SEQUENCE [LARGE SCALE GENOMIC DNA]</scope>
    <source>
        <strain evidence="2 3">S4054</strain>
    </source>
</reference>
<organism evidence="2 3">
    <name type="scientific">Pseudoalteromonas luteoviolacea S4054</name>
    <dbReference type="NCBI Taxonomy" id="1129367"/>
    <lineage>
        <taxon>Bacteria</taxon>
        <taxon>Pseudomonadati</taxon>
        <taxon>Pseudomonadota</taxon>
        <taxon>Gammaproteobacteria</taxon>
        <taxon>Alteromonadales</taxon>
        <taxon>Pseudoalteromonadaceae</taxon>
        <taxon>Pseudoalteromonas</taxon>
    </lineage>
</organism>
<name>A0A0F6A6D4_9GAMM</name>
<dbReference type="PANTHER" id="PTHR30272:SF1">
    <property type="entry name" value="3-HYDROXYACYL-[ACYL-CARRIER-PROTEIN] DEHYDRATASE"/>
    <property type="match status" value="1"/>
</dbReference>
<dbReference type="InterPro" id="IPR013114">
    <property type="entry name" value="FabA_FabZ"/>
</dbReference>
<dbReference type="InterPro" id="IPR029069">
    <property type="entry name" value="HotDog_dom_sf"/>
</dbReference>
<dbReference type="NCBIfam" id="NF000582">
    <property type="entry name" value="PRK00006.1"/>
    <property type="match status" value="1"/>
</dbReference>
<sequence length="139" mass="15238">MISPDNLPHKPPFKFVDRVVEVQPNESIIAQKFIGYNEPCLEGHFPDEPVFPGVLIVEAMAQASGLCITGKSKGVIAGIDKVKFLTPVLPGQVLEIRAMVEIALGELVKFKVAAWVNEQEVASARIAIRYLEQIGEKDV</sequence>
<dbReference type="Proteomes" id="UP000033434">
    <property type="component" value="Unassembled WGS sequence"/>
</dbReference>
<keyword evidence="1" id="KW-0456">Lyase</keyword>
<dbReference type="PANTHER" id="PTHR30272">
    <property type="entry name" value="3-HYDROXYACYL-[ACYL-CARRIER-PROTEIN] DEHYDRATASE"/>
    <property type="match status" value="1"/>
</dbReference>
<dbReference type="CDD" id="cd01288">
    <property type="entry name" value="FabZ"/>
    <property type="match status" value="1"/>
</dbReference>
<dbReference type="SUPFAM" id="SSF54637">
    <property type="entry name" value="Thioesterase/thiol ester dehydrase-isomerase"/>
    <property type="match status" value="1"/>
</dbReference>
<dbReference type="GO" id="GO:0016829">
    <property type="term" value="F:lyase activity"/>
    <property type="evidence" value="ECO:0007669"/>
    <property type="project" value="UniProtKB-KW"/>
</dbReference>
<dbReference type="RefSeq" id="WP_046357813.1">
    <property type="nucleotide sequence ID" value="NZ_AUXW01000177.1"/>
</dbReference>
<dbReference type="Pfam" id="PF07977">
    <property type="entry name" value="FabA"/>
    <property type="match status" value="1"/>
</dbReference>
<protein>
    <recommendedName>
        <fullName evidence="4">3-hydroxyacyl-ACP dehydratase</fullName>
    </recommendedName>
</protein>